<protein>
    <submittedName>
        <fullName evidence="1">Uncharacterized protein</fullName>
    </submittedName>
</protein>
<name>A0A0C9ZM06_9AGAM</name>
<dbReference type="AlphaFoldDB" id="A0A0C9ZM06"/>
<accession>A0A0C9ZM06</accession>
<organism evidence="1 2">
    <name type="scientific">Pisolithus microcarpus 441</name>
    <dbReference type="NCBI Taxonomy" id="765257"/>
    <lineage>
        <taxon>Eukaryota</taxon>
        <taxon>Fungi</taxon>
        <taxon>Dikarya</taxon>
        <taxon>Basidiomycota</taxon>
        <taxon>Agaricomycotina</taxon>
        <taxon>Agaricomycetes</taxon>
        <taxon>Agaricomycetidae</taxon>
        <taxon>Boletales</taxon>
        <taxon>Sclerodermatineae</taxon>
        <taxon>Pisolithaceae</taxon>
        <taxon>Pisolithus</taxon>
    </lineage>
</organism>
<proteinExistence type="predicted"/>
<gene>
    <name evidence="1" type="ORF">PISMIDRAFT_571234</name>
</gene>
<sequence length="121" mass="13807">MNDQNTGQSECKEVFVVLQIIERCGRCYSPPCSSCQKRTPKFQLPPVSNSTRRRTVSAPNSAVRRTFDCRRSTLKVDGDHDAHWRCPGSPVVYGVETFMLFEYRQRSRQCAGASNARSYHD</sequence>
<dbReference type="HOGENOM" id="CLU_2038968_0_0_1"/>
<reference evidence="2" key="2">
    <citation type="submission" date="2015-01" db="EMBL/GenBank/DDBJ databases">
        <title>Evolutionary Origins and Diversification of the Mycorrhizal Mutualists.</title>
        <authorList>
            <consortium name="DOE Joint Genome Institute"/>
            <consortium name="Mycorrhizal Genomics Consortium"/>
            <person name="Kohler A."/>
            <person name="Kuo A."/>
            <person name="Nagy L.G."/>
            <person name="Floudas D."/>
            <person name="Copeland A."/>
            <person name="Barry K.W."/>
            <person name="Cichocki N."/>
            <person name="Veneault-Fourrey C."/>
            <person name="LaButti K."/>
            <person name="Lindquist E.A."/>
            <person name="Lipzen A."/>
            <person name="Lundell T."/>
            <person name="Morin E."/>
            <person name="Murat C."/>
            <person name="Riley R."/>
            <person name="Ohm R."/>
            <person name="Sun H."/>
            <person name="Tunlid A."/>
            <person name="Henrissat B."/>
            <person name="Grigoriev I.V."/>
            <person name="Hibbett D.S."/>
            <person name="Martin F."/>
        </authorList>
    </citation>
    <scope>NUCLEOTIDE SEQUENCE [LARGE SCALE GENOMIC DNA]</scope>
    <source>
        <strain evidence="2">441</strain>
    </source>
</reference>
<keyword evidence="2" id="KW-1185">Reference proteome</keyword>
<evidence type="ECO:0000313" key="2">
    <source>
        <dbReference type="Proteomes" id="UP000054018"/>
    </source>
</evidence>
<evidence type="ECO:0000313" key="1">
    <source>
        <dbReference type="EMBL" id="KIK20888.1"/>
    </source>
</evidence>
<dbReference type="EMBL" id="KN833758">
    <property type="protein sequence ID" value="KIK20888.1"/>
    <property type="molecule type" value="Genomic_DNA"/>
</dbReference>
<dbReference type="Proteomes" id="UP000054018">
    <property type="component" value="Unassembled WGS sequence"/>
</dbReference>
<reference evidence="1 2" key="1">
    <citation type="submission" date="2014-04" db="EMBL/GenBank/DDBJ databases">
        <authorList>
            <consortium name="DOE Joint Genome Institute"/>
            <person name="Kuo A."/>
            <person name="Kohler A."/>
            <person name="Costa M.D."/>
            <person name="Nagy L.G."/>
            <person name="Floudas D."/>
            <person name="Copeland A."/>
            <person name="Barry K.W."/>
            <person name="Cichocki N."/>
            <person name="Veneault-Fourrey C."/>
            <person name="LaButti K."/>
            <person name="Lindquist E.A."/>
            <person name="Lipzen A."/>
            <person name="Lundell T."/>
            <person name="Morin E."/>
            <person name="Murat C."/>
            <person name="Sun H."/>
            <person name="Tunlid A."/>
            <person name="Henrissat B."/>
            <person name="Grigoriev I.V."/>
            <person name="Hibbett D.S."/>
            <person name="Martin F."/>
            <person name="Nordberg H.P."/>
            <person name="Cantor M.N."/>
            <person name="Hua S.X."/>
        </authorList>
    </citation>
    <scope>NUCLEOTIDE SEQUENCE [LARGE SCALE GENOMIC DNA]</scope>
    <source>
        <strain evidence="1 2">441</strain>
    </source>
</reference>